<dbReference type="Gene3D" id="1.10.740.10">
    <property type="entry name" value="Transferase Inhibitor Protein From Tn5, Chain"/>
    <property type="match status" value="1"/>
</dbReference>
<dbReference type="InterPro" id="IPR014737">
    <property type="entry name" value="Transposase_Tn5-like_C"/>
</dbReference>
<evidence type="ECO:0000313" key="2">
    <source>
        <dbReference type="EMBL" id="GHO48910.1"/>
    </source>
</evidence>
<dbReference type="InterPro" id="IPR054836">
    <property type="entry name" value="Tn5_transposase"/>
</dbReference>
<dbReference type="AlphaFoldDB" id="A0A8J3MV46"/>
<dbReference type="RefSeq" id="WP_220198061.1">
    <property type="nucleotide sequence ID" value="NZ_BNJF01000004.1"/>
</dbReference>
<dbReference type="PANTHER" id="PTHR37319">
    <property type="entry name" value="TRANSPOSASE"/>
    <property type="match status" value="1"/>
</dbReference>
<sequence length="466" mass="53238">MEQDPLQHAEEWTIQTFGAAELGDPRRTDRLIKIANTLAEDPSASLPHAFETWGETQGGYRFLSNPAFGYADLILPHWSQTYHAATQLVRTLLLADTTEFDFTRHNALKGRGPVGNSRDDIGFSLHTVLAMDPQTQALLGCMMLSPFIRELAPLGETKAQRKKRKRESQVWEKSIQEIGRVPQQHQWIYVSDSNSDVYTFWQTCEELGYDFVLRVAQDRRIEMSQEDEQAEMNEGLLKSLARLLSPINARPVTIPAQRAQPKREALLQITCQQVHVQPPLHGACLHNTDVSAWVVRVWESQPPEGQEPLEWILLTTLPITCVDEAWEVVQWYSWRWLLEDFHKALKTGCRMEQHNLQSIQAQWKLLALLTPIALRLLVIRHTAQEAEETPATNVISQEATQVLLFLDKRHRSITTAKEVWHAIARLGGYLDRKSDGPPGWQTLWKGWMRVMDVLDGVHLAALLHPS</sequence>
<gene>
    <name evidence="2" type="ORF">KSX_70730</name>
</gene>
<dbReference type="InterPro" id="IPR012337">
    <property type="entry name" value="RNaseH-like_sf"/>
</dbReference>
<organism evidence="2 3">
    <name type="scientific">Ktedonospora formicarum</name>
    <dbReference type="NCBI Taxonomy" id="2778364"/>
    <lineage>
        <taxon>Bacteria</taxon>
        <taxon>Bacillati</taxon>
        <taxon>Chloroflexota</taxon>
        <taxon>Ktedonobacteria</taxon>
        <taxon>Ktedonobacterales</taxon>
        <taxon>Ktedonobacteraceae</taxon>
        <taxon>Ktedonospora</taxon>
    </lineage>
</organism>
<dbReference type="Gene3D" id="1.10.246.40">
    <property type="entry name" value="Tn5 transposase, domain 1"/>
    <property type="match status" value="1"/>
</dbReference>
<dbReference type="Proteomes" id="UP000612362">
    <property type="component" value="Unassembled WGS sequence"/>
</dbReference>
<keyword evidence="3" id="KW-1185">Reference proteome</keyword>
<dbReference type="Gene3D" id="3.90.350.10">
    <property type="entry name" value="Transposase Inhibitor Protein From Tn5, Chain A, domain 1"/>
    <property type="match status" value="1"/>
</dbReference>
<feature type="domain" description="Transposase Tn5-like N-terminal" evidence="1">
    <location>
        <begin position="10"/>
        <end position="67"/>
    </location>
</feature>
<dbReference type="EMBL" id="BNJF01000004">
    <property type="protein sequence ID" value="GHO48910.1"/>
    <property type="molecule type" value="Genomic_DNA"/>
</dbReference>
<proteinExistence type="predicted"/>
<dbReference type="InterPro" id="IPR038215">
    <property type="entry name" value="TN5-like_N_sf"/>
</dbReference>
<dbReference type="InterPro" id="IPR014735">
    <property type="entry name" value="Transposase_Tn5-like_N"/>
</dbReference>
<accession>A0A8J3MV46</accession>
<dbReference type="PANTHER" id="PTHR37319:SF1">
    <property type="entry name" value="TRANSPOSASE TN5 DIMERISATION DOMAIN-CONTAINING PROTEIN"/>
    <property type="match status" value="1"/>
</dbReference>
<reference evidence="2" key="1">
    <citation type="submission" date="2020-10" db="EMBL/GenBank/DDBJ databases">
        <title>Taxonomic study of unclassified bacteria belonging to the class Ktedonobacteria.</title>
        <authorList>
            <person name="Yabe S."/>
            <person name="Wang C.M."/>
            <person name="Zheng Y."/>
            <person name="Sakai Y."/>
            <person name="Cavaletti L."/>
            <person name="Monciardini P."/>
            <person name="Donadio S."/>
        </authorList>
    </citation>
    <scope>NUCLEOTIDE SEQUENCE</scope>
    <source>
        <strain evidence="2">SOSP1-1</strain>
    </source>
</reference>
<dbReference type="NCBIfam" id="NF033590">
    <property type="entry name" value="transpos_IS4_3"/>
    <property type="match status" value="1"/>
</dbReference>
<comment type="caution">
    <text evidence="2">The sequence shown here is derived from an EMBL/GenBank/DDBJ whole genome shotgun (WGS) entry which is preliminary data.</text>
</comment>
<dbReference type="InterPro" id="IPR047768">
    <property type="entry name" value="Tn5p-like"/>
</dbReference>
<dbReference type="Pfam" id="PF14706">
    <property type="entry name" value="Tnp_DNA_bind"/>
    <property type="match status" value="1"/>
</dbReference>
<evidence type="ECO:0000259" key="1">
    <source>
        <dbReference type="Pfam" id="PF14706"/>
    </source>
</evidence>
<dbReference type="SUPFAM" id="SSF53098">
    <property type="entry name" value="Ribonuclease H-like"/>
    <property type="match status" value="1"/>
</dbReference>
<evidence type="ECO:0000313" key="3">
    <source>
        <dbReference type="Proteomes" id="UP000612362"/>
    </source>
</evidence>
<name>A0A8J3MV46_9CHLR</name>
<protein>
    <submittedName>
        <fullName evidence="2">IS4 family transposase</fullName>
    </submittedName>
</protein>